<evidence type="ECO:0000256" key="21">
    <source>
        <dbReference type="SAM" id="SignalP"/>
    </source>
</evidence>
<evidence type="ECO:0000256" key="17">
    <source>
        <dbReference type="ARBA" id="ARBA00045430"/>
    </source>
</evidence>
<dbReference type="Gene3D" id="2.60.40.10">
    <property type="entry name" value="Immunoglobulins"/>
    <property type="match status" value="7"/>
</dbReference>
<keyword evidence="3" id="KW-0597">Phosphoprotein</keyword>
<dbReference type="Pfam" id="PF08205">
    <property type="entry name" value="C2-set_2"/>
    <property type="match status" value="1"/>
</dbReference>
<feature type="domain" description="Ig-like" evidence="22">
    <location>
        <begin position="329"/>
        <end position="412"/>
    </location>
</feature>
<dbReference type="PANTHER" id="PTHR46958:SF1">
    <property type="entry name" value="B-CELL RECEPTOR CD22"/>
    <property type="match status" value="1"/>
</dbReference>
<dbReference type="Pfam" id="PF24518">
    <property type="entry name" value="Ig_CD22"/>
    <property type="match status" value="1"/>
</dbReference>
<dbReference type="SMART" id="SM00408">
    <property type="entry name" value="IGc2"/>
    <property type="match status" value="4"/>
</dbReference>
<dbReference type="Proteomes" id="UP000002281">
    <property type="component" value="Chromosome 10"/>
</dbReference>
<evidence type="ECO:0000256" key="16">
    <source>
        <dbReference type="ARBA" id="ARBA00041781"/>
    </source>
</evidence>
<dbReference type="InterPro" id="IPR013162">
    <property type="entry name" value="CD80_C2-set"/>
</dbReference>
<dbReference type="GO" id="GO:0030246">
    <property type="term" value="F:carbohydrate binding"/>
    <property type="evidence" value="ECO:0007669"/>
    <property type="project" value="UniProtKB-KW"/>
</dbReference>
<dbReference type="Bgee" id="ENSECAG00000021515">
    <property type="expression patterns" value="Expressed in leukocyte and 12 other cell types or tissues"/>
</dbReference>
<dbReference type="InterPro" id="IPR003599">
    <property type="entry name" value="Ig_sub"/>
</dbReference>
<name>A0A3Q2HYR6_HORSE</name>
<evidence type="ECO:0000256" key="2">
    <source>
        <dbReference type="ARBA" id="ARBA00022475"/>
    </source>
</evidence>
<evidence type="ECO:0000256" key="5">
    <source>
        <dbReference type="ARBA" id="ARBA00022729"/>
    </source>
</evidence>
<feature type="domain" description="Ig-like" evidence="22">
    <location>
        <begin position="234"/>
        <end position="324"/>
    </location>
</feature>
<comment type="function">
    <text evidence="17">Most highly expressed siglec (sialic acid-binding immunoglobulin-like lectin) on B-cells that plays a role in various aspects of B-cell biology including differentiation, antigen presentation, and trafficking to bone marrow. Binds to alpha 2,6-linked sialic acid residues of surface molecules such as CD22 itself, CD45 and IgM in a cis configuration. Can also bind to ligands on other cells as an adhesion molecule in a trans configuration. Acts as an inhibitory coreceptor on the surface of B-cells and inhibits B-cell receptor induced signaling, characterized by inhibition of the calcium mobilization and cellular activation. Mechanistically, the immunoreceptor tyrosine-based inhibitory motif domain is phosphorylated by the Src kinase LYN, which in turn leads to the recruitment of the protein tyrosine phosphatase 1/PTPN6, leading to the negative regulation of BCR signaling. If this negative signaling from is of sufficient strength, apoptosis of the B-cell can be induced.</text>
</comment>
<dbReference type="PANTHER" id="PTHR46958">
    <property type="entry name" value="B-CELL RECEPTOR CD22"/>
    <property type="match status" value="1"/>
</dbReference>
<dbReference type="GO" id="GO:0019903">
    <property type="term" value="F:protein phosphatase binding"/>
    <property type="evidence" value="ECO:0000318"/>
    <property type="project" value="GO_Central"/>
</dbReference>
<keyword evidence="11" id="KW-1015">Disulfide bond</keyword>
<dbReference type="GO" id="GO:0005769">
    <property type="term" value="C:early endosome"/>
    <property type="evidence" value="ECO:0000318"/>
    <property type="project" value="GO_Central"/>
</dbReference>
<evidence type="ECO:0000256" key="7">
    <source>
        <dbReference type="ARBA" id="ARBA00022737"/>
    </source>
</evidence>
<dbReference type="GO" id="GO:0009897">
    <property type="term" value="C:external side of plasma membrane"/>
    <property type="evidence" value="ECO:0000318"/>
    <property type="project" value="GO_Central"/>
</dbReference>
<evidence type="ECO:0000256" key="18">
    <source>
        <dbReference type="ARBA" id="ARBA00046458"/>
    </source>
</evidence>
<keyword evidence="2" id="KW-1003">Cell membrane</keyword>
<keyword evidence="10 20" id="KW-0472">Membrane</keyword>
<dbReference type="GO" id="GO:0042113">
    <property type="term" value="P:B cell activation"/>
    <property type="evidence" value="ECO:0000318"/>
    <property type="project" value="GO_Central"/>
</dbReference>
<evidence type="ECO:0000256" key="13">
    <source>
        <dbReference type="ARBA" id="ARBA00023319"/>
    </source>
</evidence>
<dbReference type="GO" id="GO:0032809">
    <property type="term" value="C:neuronal cell body membrane"/>
    <property type="evidence" value="ECO:0007669"/>
    <property type="project" value="Ensembl"/>
</dbReference>
<keyword evidence="24" id="KW-1185">Reference proteome</keyword>
<dbReference type="CDD" id="cd00096">
    <property type="entry name" value="Ig"/>
    <property type="match status" value="2"/>
</dbReference>
<dbReference type="GO" id="GO:0030888">
    <property type="term" value="P:regulation of B cell proliferation"/>
    <property type="evidence" value="ECO:0000318"/>
    <property type="project" value="GO_Central"/>
</dbReference>
<keyword evidence="6" id="KW-0430">Lectin</keyword>
<keyword evidence="12" id="KW-0325">Glycoprotein</keyword>
<evidence type="ECO:0000313" key="23">
    <source>
        <dbReference type="Ensembl" id="ENSECAP00000038557.2"/>
    </source>
</evidence>
<evidence type="ECO:0000256" key="4">
    <source>
        <dbReference type="ARBA" id="ARBA00022692"/>
    </source>
</evidence>
<evidence type="ECO:0000256" key="8">
    <source>
        <dbReference type="ARBA" id="ARBA00022889"/>
    </source>
</evidence>
<dbReference type="FunFam" id="2.60.40.10:FF:002011">
    <property type="entry name" value="B-cell receptor CD22"/>
    <property type="match status" value="1"/>
</dbReference>
<dbReference type="GO" id="GO:0007155">
    <property type="term" value="P:cell adhesion"/>
    <property type="evidence" value="ECO:0007669"/>
    <property type="project" value="UniProtKB-KW"/>
</dbReference>
<evidence type="ECO:0000256" key="10">
    <source>
        <dbReference type="ARBA" id="ARBA00023136"/>
    </source>
</evidence>
<sequence>MHLLGPSLLLLEYLAFSDSVPWEFDHPNTLYTWEGACVWIPCTYRMPKSGKYLDGLILYHSYKYDEVSKEYRGTVLYNKTNTEEAPKDRRVEFLGDNRSNCTFRIDPVKVKDSGQLGLRMISGSDKWMEEIGLNVSETAPPPRIQLPPEIQELEEVTLTCSLNFACFGYQLQWSLKGPVVSSTSLTPKTVSTESKLTYQPQWTDHGKNLTCQLLDPDQRVLSEETVRLDVKHPPKLKIEVSPKEATVTKGEEVTMTCQIISSNPEYRHISWLKDGISLRPEEMWGAQEKLKLTLSTVTKEMSGKYQCEARNDIGSGKSEEVDLQVLYAPEPSRVQILPSPAKEGNSVVLTCTSLANPPPTNYTWYHNEMEVPGRTNKTFHIPEVLLGHAGTYSCFAENRLGPGQVGQEAELDVQYPPKEVITVIQNPGPIREGDEVTLSCIYNSSNPGVTEYIWNPQGTPQKSSSRLLKIPKVAWDTKPITCSACNTWCSQGLPVNLDVQYAPKDVKVLLISPGSEICSGDKVHLQCHFSSSRPTDVHFFWKKNGILLQEGRELRFDAISPEDAGSYNCLVNNSVGQSTSEAWMLQVLYAPRRLRVSVSPADGVTEGKKVVLTCQSDANPPVYEYSWFDWNNQSLHRYDQMLRLDPVKVQHSGTYRCRGTNRLGVGTSPPSTLTVYYSPETISRRAALGVGFCLAILLLVIWGVKFQRSWKRIRSRQELQENSSGQSFFVRNKKIRRAPLSEGPHSLGCYNPVMEDAISYAALRFPVGETDTQRTGDTEPSETQGLSLNMDDTVTYSVVQRRHVVRWQGCGRREMRGLASAVSPGREGLGRTQQWQRLRGRAGCSGQGVVRAGQAPPHLRP</sequence>
<keyword evidence="4 20" id="KW-0812">Transmembrane</keyword>
<dbReference type="PaxDb" id="9796-ENSECAP00000038557"/>
<feature type="domain" description="Ig-like" evidence="22">
    <location>
        <begin position="503"/>
        <end position="580"/>
    </location>
</feature>
<comment type="subcellular location">
    <subcellularLocation>
        <location evidence="1">Cell membrane</location>
        <topology evidence="1">Single-pass type I membrane protein</topology>
    </subcellularLocation>
</comment>
<dbReference type="GO" id="GO:0050859">
    <property type="term" value="P:negative regulation of B cell receptor signaling pathway"/>
    <property type="evidence" value="ECO:0000318"/>
    <property type="project" value="GO_Central"/>
</dbReference>
<dbReference type="InterPro" id="IPR056386">
    <property type="entry name" value="Ig_CD22"/>
</dbReference>
<dbReference type="InterPro" id="IPR013783">
    <property type="entry name" value="Ig-like_fold"/>
</dbReference>
<keyword evidence="9 20" id="KW-1133">Transmembrane helix</keyword>
<dbReference type="InterPro" id="IPR036179">
    <property type="entry name" value="Ig-like_dom_sf"/>
</dbReference>
<dbReference type="FunCoup" id="A0A3Q2HYR6">
    <property type="interactions" value="308"/>
</dbReference>
<evidence type="ECO:0000313" key="25">
    <source>
        <dbReference type="VGNC" id="VGNC:16252"/>
    </source>
</evidence>
<keyword evidence="5 21" id="KW-0732">Signal</keyword>
<dbReference type="GO" id="GO:0042609">
    <property type="term" value="F:CD4 receptor binding"/>
    <property type="evidence" value="ECO:0000318"/>
    <property type="project" value="GO_Central"/>
</dbReference>
<evidence type="ECO:0000256" key="3">
    <source>
        <dbReference type="ARBA" id="ARBA00022553"/>
    </source>
</evidence>
<feature type="domain" description="Ig-like" evidence="22">
    <location>
        <begin position="591"/>
        <end position="674"/>
    </location>
</feature>
<accession>A0A3Q2HYR6</accession>
<dbReference type="GeneTree" id="ENSGT01010000222294"/>
<feature type="chain" id="PRO_5040312241" description="B-cell receptor CD22" evidence="21">
    <location>
        <begin position="20"/>
        <end position="861"/>
    </location>
</feature>
<dbReference type="STRING" id="9796.ENSECAP00000038557"/>
<evidence type="ECO:0000313" key="24">
    <source>
        <dbReference type="Proteomes" id="UP000002281"/>
    </source>
</evidence>
<proteinExistence type="inferred from homology"/>
<dbReference type="GO" id="GO:0055037">
    <property type="term" value="C:recycling endosome"/>
    <property type="evidence" value="ECO:0000318"/>
    <property type="project" value="GO_Central"/>
</dbReference>
<reference evidence="23" key="2">
    <citation type="submission" date="2025-08" db="UniProtKB">
        <authorList>
            <consortium name="Ensembl"/>
        </authorList>
    </citation>
    <scope>IDENTIFICATION</scope>
    <source>
        <strain evidence="23">Thoroughbred</strain>
    </source>
</reference>
<dbReference type="Pfam" id="PF13927">
    <property type="entry name" value="Ig_3"/>
    <property type="match status" value="3"/>
</dbReference>
<feature type="region of interest" description="Disordered" evidence="19">
    <location>
        <begin position="818"/>
        <end position="861"/>
    </location>
</feature>
<dbReference type="InterPro" id="IPR003598">
    <property type="entry name" value="Ig_sub2"/>
</dbReference>
<evidence type="ECO:0000256" key="20">
    <source>
        <dbReference type="SAM" id="Phobius"/>
    </source>
</evidence>
<dbReference type="Pfam" id="PF13895">
    <property type="entry name" value="Ig_2"/>
    <property type="match status" value="1"/>
</dbReference>
<dbReference type="GO" id="GO:0030100">
    <property type="term" value="P:regulation of endocytosis"/>
    <property type="evidence" value="ECO:0007669"/>
    <property type="project" value="Ensembl"/>
</dbReference>
<gene>
    <name evidence="23 25" type="primary">CD22</name>
</gene>
<evidence type="ECO:0000256" key="12">
    <source>
        <dbReference type="ARBA" id="ARBA00023180"/>
    </source>
</evidence>
<organism evidence="23 24">
    <name type="scientific">Equus caballus</name>
    <name type="common">Horse</name>
    <dbReference type="NCBI Taxonomy" id="9796"/>
    <lineage>
        <taxon>Eukaryota</taxon>
        <taxon>Metazoa</taxon>
        <taxon>Chordata</taxon>
        <taxon>Craniata</taxon>
        <taxon>Vertebrata</taxon>
        <taxon>Euteleostomi</taxon>
        <taxon>Mammalia</taxon>
        <taxon>Eutheria</taxon>
        <taxon>Laurasiatheria</taxon>
        <taxon>Perissodactyla</taxon>
        <taxon>Equidae</taxon>
        <taxon>Equus</taxon>
    </lineage>
</organism>
<dbReference type="VGNC" id="VGNC:16252">
    <property type="gene designation" value="CD22"/>
</dbReference>
<dbReference type="OrthoDB" id="10039395at2759"/>
<keyword evidence="7" id="KW-0677">Repeat</keyword>
<reference evidence="23" key="3">
    <citation type="submission" date="2025-09" db="UniProtKB">
        <authorList>
            <consortium name="Ensembl"/>
        </authorList>
    </citation>
    <scope>IDENTIFICATION</scope>
    <source>
        <strain evidence="23">Thoroughbred</strain>
    </source>
</reference>
<evidence type="ECO:0000256" key="19">
    <source>
        <dbReference type="SAM" id="MobiDB-lite"/>
    </source>
</evidence>
<feature type="signal peptide" evidence="21">
    <location>
        <begin position="1"/>
        <end position="19"/>
    </location>
</feature>
<dbReference type="Ensembl" id="ENSECAT00000051916.3">
    <property type="protein sequence ID" value="ENSECAP00000038557.2"/>
    <property type="gene ID" value="ENSECAG00000021515.4"/>
</dbReference>
<keyword evidence="13" id="KW-0393">Immunoglobulin domain</keyword>
<keyword evidence="8" id="KW-0130">Cell adhesion</keyword>
<evidence type="ECO:0000259" key="22">
    <source>
        <dbReference type="PROSITE" id="PS50835"/>
    </source>
</evidence>
<dbReference type="InterPro" id="IPR007110">
    <property type="entry name" value="Ig-like_dom"/>
</dbReference>
<evidence type="ECO:0000256" key="14">
    <source>
        <dbReference type="ARBA" id="ARBA00038361"/>
    </source>
</evidence>
<protein>
    <recommendedName>
        <fullName evidence="15">B-cell receptor CD22</fullName>
    </recommendedName>
    <alternativeName>
        <fullName evidence="16">Sialic acid-binding Ig-like lectin 2</fullName>
    </alternativeName>
</protein>
<evidence type="ECO:0000256" key="11">
    <source>
        <dbReference type="ARBA" id="ARBA00023157"/>
    </source>
</evidence>
<dbReference type="GO" id="GO:0002638">
    <property type="term" value="P:negative regulation of immunoglobulin production"/>
    <property type="evidence" value="ECO:0007669"/>
    <property type="project" value="Ensembl"/>
</dbReference>
<dbReference type="GO" id="GO:0033691">
    <property type="term" value="F:sialic acid binding"/>
    <property type="evidence" value="ECO:0000318"/>
    <property type="project" value="GO_Central"/>
</dbReference>
<evidence type="ECO:0000256" key="1">
    <source>
        <dbReference type="ARBA" id="ARBA00004251"/>
    </source>
</evidence>
<evidence type="ECO:0000256" key="6">
    <source>
        <dbReference type="ARBA" id="ARBA00022734"/>
    </source>
</evidence>
<dbReference type="PROSITE" id="PS50835">
    <property type="entry name" value="IG_LIKE"/>
    <property type="match status" value="6"/>
</dbReference>
<dbReference type="GO" id="GO:0050849">
    <property type="term" value="P:negative regulation of calcium-mediated signaling"/>
    <property type="evidence" value="ECO:0007669"/>
    <property type="project" value="Ensembl"/>
</dbReference>
<feature type="transmembrane region" description="Helical" evidence="20">
    <location>
        <begin position="686"/>
        <end position="704"/>
    </location>
</feature>
<evidence type="ECO:0000256" key="15">
    <source>
        <dbReference type="ARBA" id="ARBA00040106"/>
    </source>
</evidence>
<comment type="similarity">
    <text evidence="14">Belongs to the immunoglobulin superfamily. SIGLEC (sialic acid binding Ig-like lectin) family.</text>
</comment>
<reference evidence="23 24" key="1">
    <citation type="journal article" date="2009" name="Science">
        <title>Genome sequence, comparative analysis, and population genetics of the domestic horse.</title>
        <authorList>
            <consortium name="Broad Institute Genome Sequencing Platform"/>
            <consortium name="Broad Institute Whole Genome Assembly Team"/>
            <person name="Wade C.M."/>
            <person name="Giulotto E."/>
            <person name="Sigurdsson S."/>
            <person name="Zoli M."/>
            <person name="Gnerre S."/>
            <person name="Imsland F."/>
            <person name="Lear T.L."/>
            <person name="Adelson D.L."/>
            <person name="Bailey E."/>
            <person name="Bellone R.R."/>
            <person name="Bloecker H."/>
            <person name="Distl O."/>
            <person name="Edgar R.C."/>
            <person name="Garber M."/>
            <person name="Leeb T."/>
            <person name="Mauceli E."/>
            <person name="MacLeod J.N."/>
            <person name="Penedo M.C.T."/>
            <person name="Raison J.M."/>
            <person name="Sharpe T."/>
            <person name="Vogel J."/>
            <person name="Andersson L."/>
            <person name="Antczak D.F."/>
            <person name="Biagi T."/>
            <person name="Binns M.M."/>
            <person name="Chowdhary B.P."/>
            <person name="Coleman S.J."/>
            <person name="Della Valle G."/>
            <person name="Fryc S."/>
            <person name="Guerin G."/>
            <person name="Hasegawa T."/>
            <person name="Hill E.W."/>
            <person name="Jurka J."/>
            <person name="Kiialainen A."/>
            <person name="Lindgren G."/>
            <person name="Liu J."/>
            <person name="Magnani E."/>
            <person name="Mickelson J.R."/>
            <person name="Murray J."/>
            <person name="Nergadze S.G."/>
            <person name="Onofrio R."/>
            <person name="Pedroni S."/>
            <person name="Piras M.F."/>
            <person name="Raudsepp T."/>
            <person name="Rocchi M."/>
            <person name="Roeed K.H."/>
            <person name="Ryder O.A."/>
            <person name="Searle S."/>
            <person name="Skow L."/>
            <person name="Swinburne J.E."/>
            <person name="Syvaenen A.C."/>
            <person name="Tozaki T."/>
            <person name="Valberg S.J."/>
            <person name="Vaudin M."/>
            <person name="White J.R."/>
            <person name="Zody M.C."/>
            <person name="Lander E.S."/>
            <person name="Lindblad-Toh K."/>
        </authorList>
    </citation>
    <scope>NUCLEOTIDE SEQUENCE [LARGE SCALE GENOMIC DNA]</scope>
    <source>
        <strain evidence="23 24">Thoroughbred</strain>
    </source>
</reference>
<dbReference type="InParanoid" id="A0A3Q2HYR6"/>
<feature type="domain" description="Ig-like" evidence="22">
    <location>
        <begin position="417"/>
        <end position="500"/>
    </location>
</feature>
<dbReference type="SMART" id="SM00409">
    <property type="entry name" value="IG"/>
    <property type="match status" value="6"/>
</dbReference>
<comment type="subunit">
    <text evidence="18">Predominantly monomer of isoform CD22-beta. Also found as heterodimer of isoform CD22-beta and a shorter isoform. Interacts with PTPN6/SHP-1, LYN, SYK, PIK3R1/PIK3R2 and PLCG1 upon phosphorylation. Interacts with GRB2, INPP5D and SHC1 upon phosphorylation. May form a complex with INPP5D/SHIP, GRB2 and SHC1.</text>
</comment>
<feature type="domain" description="Ig-like" evidence="22">
    <location>
        <begin position="142"/>
        <end position="222"/>
    </location>
</feature>
<dbReference type="SUPFAM" id="SSF48726">
    <property type="entry name" value="Immunoglobulin"/>
    <property type="match status" value="6"/>
</dbReference>
<dbReference type="AlphaFoldDB" id="A0A3Q2HYR6"/>
<evidence type="ECO:0000256" key="9">
    <source>
        <dbReference type="ARBA" id="ARBA00022989"/>
    </source>
</evidence>